<dbReference type="SUPFAM" id="SSF55874">
    <property type="entry name" value="ATPase domain of HSP90 chaperone/DNA topoisomerase II/histidine kinase"/>
    <property type="match status" value="1"/>
</dbReference>
<evidence type="ECO:0000259" key="8">
    <source>
        <dbReference type="Pfam" id="PF02518"/>
    </source>
</evidence>
<sequence length="586" mass="65065">MGGGRVIFIRDNGCQMDLVFSLKKSLAVPGRRLGLSLLALQLALLSGIDSTVAMGLLLVHLGFFLLWQPLLRRDVDWQLRDLLYLLPILICFVTPARPFAAELWLLLLIGLVSGRVFSSRSERLLLSAALVVLLVDLLLVLLPLTLFPANFSAAEYRLFIFLGFIPIVWMVLSPSWGGDSAGRTDFFHSMLFVLLVLALGMGAAMVHLLSGIEYHFGLAGAMLGIGLLMFALSFFLRSGEGLSQLWESYIFNLGTPFELWLSNLANIASRPNIEPETLLTAGAEEALKLGWVEGVKVTRENGDQMVGRATDFVSMVGEQDIGIHFFFHQEVGPGLRYHTRLLQKALMFFYLAHSREKRLSEQAHLRAIYETGARLTHDIKNILQAMNTVAALAEEARHDCDGEALAVVSRQLKALGKRLHTTLDKLRAPLVQQEDWVEIQSWWERLQLLYTGRDAEFSAHLEVRRKVPATVLTSISENLLENARLKRLSEPQLMIRMELHNTRDEGFLLRVCDSGAAVPEAVVASLFNGPVASDNGLGVGLYQSARIAQVHGFKLELAENRNGRVCFTLKGAAEKGEAGGDWPDKK</sequence>
<evidence type="ECO:0000256" key="5">
    <source>
        <dbReference type="ARBA" id="ARBA00022777"/>
    </source>
</evidence>
<accession>G2DGD1</accession>
<dbReference type="InterPro" id="IPR036890">
    <property type="entry name" value="HATPase_C_sf"/>
</dbReference>
<gene>
    <name evidence="9" type="ORF">Rifp1Sym_dk00070</name>
</gene>
<proteinExistence type="predicted"/>
<dbReference type="EC" id="2.7.13.3" evidence="2"/>
<keyword evidence="4" id="KW-0547">Nucleotide-binding</keyword>
<organism evidence="9 10">
    <name type="scientific">endosymbiont of Riftia pachyptila</name>
    <name type="common">vent Ph05</name>
    <dbReference type="NCBI Taxonomy" id="1048808"/>
    <lineage>
        <taxon>Bacteria</taxon>
        <taxon>Pseudomonadati</taxon>
        <taxon>Pseudomonadota</taxon>
        <taxon>Gammaproteobacteria</taxon>
        <taxon>sulfur-oxidizing symbionts</taxon>
    </lineage>
</organism>
<dbReference type="AlphaFoldDB" id="G2DGD1"/>
<dbReference type="GO" id="GO:0005524">
    <property type="term" value="F:ATP binding"/>
    <property type="evidence" value="ECO:0007669"/>
    <property type="project" value="UniProtKB-KW"/>
</dbReference>
<evidence type="ECO:0000256" key="6">
    <source>
        <dbReference type="ARBA" id="ARBA00022840"/>
    </source>
</evidence>
<feature type="transmembrane region" description="Helical" evidence="7">
    <location>
        <begin position="190"/>
        <end position="210"/>
    </location>
</feature>
<keyword evidence="10" id="KW-1185">Reference proteome</keyword>
<evidence type="ECO:0000313" key="9">
    <source>
        <dbReference type="EMBL" id="EGV50324.1"/>
    </source>
</evidence>
<name>G2DGD1_9GAMM</name>
<dbReference type="PATRIC" id="fig|1048808.3.peg.2710"/>
<comment type="catalytic activity">
    <reaction evidence="1">
        <text>ATP + protein L-histidine = ADP + protein N-phospho-L-histidine.</text>
        <dbReference type="EC" id="2.7.13.3"/>
    </reaction>
</comment>
<feature type="transmembrane region" description="Helical" evidence="7">
    <location>
        <begin position="33"/>
        <end position="66"/>
    </location>
</feature>
<feature type="transmembrane region" description="Helical" evidence="7">
    <location>
        <begin position="216"/>
        <end position="236"/>
    </location>
</feature>
<dbReference type="GO" id="GO:0000155">
    <property type="term" value="F:phosphorelay sensor kinase activity"/>
    <property type="evidence" value="ECO:0007669"/>
    <property type="project" value="TreeGrafter"/>
</dbReference>
<keyword evidence="7" id="KW-0812">Transmembrane</keyword>
<feature type="transmembrane region" description="Helical" evidence="7">
    <location>
        <begin position="158"/>
        <end position="178"/>
    </location>
</feature>
<dbReference type="InterPro" id="IPR003594">
    <property type="entry name" value="HATPase_dom"/>
</dbReference>
<keyword evidence="7" id="KW-1133">Transmembrane helix</keyword>
<comment type="caution">
    <text evidence="9">The sequence shown here is derived from an EMBL/GenBank/DDBJ whole genome shotgun (WGS) entry which is preliminary data.</text>
</comment>
<reference evidence="9" key="1">
    <citation type="journal article" date="2011" name="ISME J.">
        <title>The endosymbionts of the deep-sea tubeworms Riftia pachyptila and Tevnia jerichonana share an identical physiology as revealed by proteogenomic analyses.</title>
        <authorList>
            <person name="Gardebrecht A."/>
            <person name="Markert S."/>
            <person name="Felbeck H."/>
            <person name="Thuermer A."/>
            <person name="Albrecht D."/>
            <person name="Wollherr A."/>
            <person name="Kabisch J."/>
            <person name="Lehmann R."/>
            <person name="Daniel R."/>
            <person name="Liesegang H."/>
            <person name="Hecker M."/>
            <person name="Sievert S.M."/>
            <person name="Schweder T."/>
        </authorList>
    </citation>
    <scope>NUCLEOTIDE SEQUENCE [LARGE SCALE GENOMIC DNA]</scope>
</reference>
<feature type="transmembrane region" description="Helical" evidence="7">
    <location>
        <begin position="86"/>
        <end position="112"/>
    </location>
</feature>
<dbReference type="PANTHER" id="PTHR44936:SF10">
    <property type="entry name" value="SENSOR PROTEIN RSTB"/>
    <property type="match status" value="1"/>
</dbReference>
<dbReference type="InterPro" id="IPR050980">
    <property type="entry name" value="2C_sensor_his_kinase"/>
</dbReference>
<keyword evidence="7" id="KW-0472">Membrane</keyword>
<evidence type="ECO:0000256" key="2">
    <source>
        <dbReference type="ARBA" id="ARBA00012438"/>
    </source>
</evidence>
<dbReference type="Proteomes" id="UP000004491">
    <property type="component" value="Unassembled WGS sequence"/>
</dbReference>
<dbReference type="EMBL" id="AFOC01000090">
    <property type="protein sequence ID" value="EGV50324.1"/>
    <property type="molecule type" value="Genomic_DNA"/>
</dbReference>
<feature type="transmembrane region" description="Helical" evidence="7">
    <location>
        <begin position="124"/>
        <end position="146"/>
    </location>
</feature>
<evidence type="ECO:0000256" key="3">
    <source>
        <dbReference type="ARBA" id="ARBA00022679"/>
    </source>
</evidence>
<evidence type="ECO:0000256" key="4">
    <source>
        <dbReference type="ARBA" id="ARBA00022741"/>
    </source>
</evidence>
<keyword evidence="5" id="KW-0418">Kinase</keyword>
<evidence type="ECO:0000256" key="1">
    <source>
        <dbReference type="ARBA" id="ARBA00000085"/>
    </source>
</evidence>
<evidence type="ECO:0000256" key="7">
    <source>
        <dbReference type="SAM" id="Phobius"/>
    </source>
</evidence>
<dbReference type="Gene3D" id="3.30.565.10">
    <property type="entry name" value="Histidine kinase-like ATPase, C-terminal domain"/>
    <property type="match status" value="1"/>
</dbReference>
<dbReference type="GO" id="GO:0005886">
    <property type="term" value="C:plasma membrane"/>
    <property type="evidence" value="ECO:0007669"/>
    <property type="project" value="TreeGrafter"/>
</dbReference>
<evidence type="ECO:0000313" key="10">
    <source>
        <dbReference type="Proteomes" id="UP000004491"/>
    </source>
</evidence>
<feature type="domain" description="Histidine kinase/HSP90-like ATPase" evidence="8">
    <location>
        <begin position="472"/>
        <end position="569"/>
    </location>
</feature>
<keyword evidence="6 9" id="KW-0067">ATP-binding</keyword>
<dbReference type="Pfam" id="PF02518">
    <property type="entry name" value="HATPase_c"/>
    <property type="match status" value="1"/>
</dbReference>
<dbReference type="PANTHER" id="PTHR44936">
    <property type="entry name" value="SENSOR PROTEIN CREC"/>
    <property type="match status" value="1"/>
</dbReference>
<keyword evidence="3" id="KW-0808">Transferase</keyword>
<protein>
    <recommendedName>
        <fullName evidence="2">histidine kinase</fullName>
        <ecNumber evidence="2">2.7.13.3</ecNumber>
    </recommendedName>
</protein>